<sequence>MLDRLSFDVAVRGPKPLKAADREVNAVLTVSAHPLPRTAEVIVFDRSNRAGFAAVKAHVLSAVDAIADGVEFAVVAGTTTLPDGARLVVADQRTRAAAKAAVGKLGRQGGARFADWLGRAAVMLTEHAGPHPRAMLITAGTRQEFAEAAAPYADRFLCNYVGPDSSTEGVEDGVHLRLELPKHARLRFLRQISPRQVDLTDEASPLGFSTGTWGAESREYQLSIEIPATPIVSQFLAARATLVRHGEDGKPVRLAHVNVIAQMEIPLPVFEEADDGPSLRSGGERIGVLPSASANAVNTGFAEADAPLVPLTPDATLRPAWGYWFWLDVGALVSASVEATPMSLQPYLPANSQLTVVLYGFPGELGIDPASATGVLEMNADGSARVLRQPSIVEHPTRLFFPVRTPRELRPLRLRCNIYWQQELIQSQLVTANPGELKSTVDFRIADPDDVPLRYTPYQYSASLLLDDDGRGTHALRVFAKQGEDVLRAEASISGHQLTSAIRMARGALSRVAWGNEHPWREEFTYRYALPPSVEQVSNDLITLAVNGYRLYHVLVRALGRSVNENSYDMADRIADALGAPGFVQIALKEGAQHVIPAAMVYDLPVDSNAPKLALCQDFLDWASRNEIPRSPCLQRQCRQALRPNPNVVCPGGFWGFRHALGLPASLGAAPAVPSLLPHDGGARLVGGVYEDFASTAAHRDALRELLPWKDYRLGEDRESTLAALKGDPQIVYFYCHGGVSGEVPYLQVGRRGGPTITPDTLRERRPRWSWSRPLVFLNGCRTTDLEPERAIDFVSFFVEDAFACGVIGTEITVFEQMADQFAEEVLRGFLVHGEPIGAAVTRARISLLANGNPLGLAYIPFVSPTVTMAPLRVP</sequence>
<dbReference type="Pfam" id="PF12770">
    <property type="entry name" value="CHAT"/>
    <property type="match status" value="1"/>
</dbReference>
<name>A0ABP7RTL2_9PSEU</name>
<dbReference type="InterPro" id="IPR024983">
    <property type="entry name" value="CHAT_dom"/>
</dbReference>
<reference evidence="3" key="1">
    <citation type="journal article" date="2019" name="Int. J. Syst. Evol. Microbiol.">
        <title>The Global Catalogue of Microorganisms (GCM) 10K type strain sequencing project: providing services to taxonomists for standard genome sequencing and annotation.</title>
        <authorList>
            <consortium name="The Broad Institute Genomics Platform"/>
            <consortium name="The Broad Institute Genome Sequencing Center for Infectious Disease"/>
            <person name="Wu L."/>
            <person name="Ma J."/>
        </authorList>
    </citation>
    <scope>NUCLEOTIDE SEQUENCE [LARGE SCALE GENOMIC DNA]</scope>
    <source>
        <strain evidence="3">JCM 17342</strain>
    </source>
</reference>
<feature type="domain" description="CHAT" evidence="1">
    <location>
        <begin position="684"/>
        <end position="851"/>
    </location>
</feature>
<comment type="caution">
    <text evidence="2">The sequence shown here is derived from an EMBL/GenBank/DDBJ whole genome shotgun (WGS) entry which is preliminary data.</text>
</comment>
<evidence type="ECO:0000259" key="1">
    <source>
        <dbReference type="Pfam" id="PF12770"/>
    </source>
</evidence>
<evidence type="ECO:0000313" key="3">
    <source>
        <dbReference type="Proteomes" id="UP001501747"/>
    </source>
</evidence>
<dbReference type="RefSeq" id="WP_344873693.1">
    <property type="nucleotide sequence ID" value="NZ_BAABAL010000006.1"/>
</dbReference>
<accession>A0ABP7RTL2</accession>
<dbReference type="Proteomes" id="UP001501747">
    <property type="component" value="Unassembled WGS sequence"/>
</dbReference>
<gene>
    <name evidence="2" type="ORF">GCM10022247_23460</name>
</gene>
<proteinExistence type="predicted"/>
<organism evidence="2 3">
    <name type="scientific">Allokutzneria multivorans</name>
    <dbReference type="NCBI Taxonomy" id="1142134"/>
    <lineage>
        <taxon>Bacteria</taxon>
        <taxon>Bacillati</taxon>
        <taxon>Actinomycetota</taxon>
        <taxon>Actinomycetes</taxon>
        <taxon>Pseudonocardiales</taxon>
        <taxon>Pseudonocardiaceae</taxon>
        <taxon>Allokutzneria</taxon>
    </lineage>
</organism>
<dbReference type="EMBL" id="BAABAL010000006">
    <property type="protein sequence ID" value="GAA4002030.1"/>
    <property type="molecule type" value="Genomic_DNA"/>
</dbReference>
<keyword evidence="3" id="KW-1185">Reference proteome</keyword>
<protein>
    <recommendedName>
        <fullName evidence="1">CHAT domain-containing protein</fullName>
    </recommendedName>
</protein>
<dbReference type="Gene3D" id="2.60.40.3670">
    <property type="match status" value="1"/>
</dbReference>
<evidence type="ECO:0000313" key="2">
    <source>
        <dbReference type="EMBL" id="GAA4002030.1"/>
    </source>
</evidence>